<evidence type="ECO:0000313" key="3">
    <source>
        <dbReference type="Proteomes" id="UP000295493"/>
    </source>
</evidence>
<dbReference type="Pfam" id="PF13338">
    <property type="entry name" value="AbiEi_4"/>
    <property type="match status" value="1"/>
</dbReference>
<sequence length="204" mass="22634">MLMEAASHRDRALEVARQCGIARGRDFDAAGVTRATVKRLRDQGILQQIGRGLYKLADASVESSTSLAEAARIQPKGVICLLSALQYHELTTQTPHMVWMMLGQKDWAPVNASVALKIVRASGEALTAGVETHMIDGVPVPITDPAKTVADCFKHRNKIGIDVAVEALRDFMKTRSRRDLNQIYRYAQMDRVQSVMRPYLEAMV</sequence>
<name>A0A4V3BTI2_9SPHN</name>
<proteinExistence type="predicted"/>
<organism evidence="2 3">
    <name type="scientific">Stakelama pacifica</name>
    <dbReference type="NCBI Taxonomy" id="517720"/>
    <lineage>
        <taxon>Bacteria</taxon>
        <taxon>Pseudomonadati</taxon>
        <taxon>Pseudomonadota</taxon>
        <taxon>Alphaproteobacteria</taxon>
        <taxon>Sphingomonadales</taxon>
        <taxon>Sphingomonadaceae</taxon>
        <taxon>Stakelama</taxon>
    </lineage>
</organism>
<dbReference type="Proteomes" id="UP000295493">
    <property type="component" value="Unassembled WGS sequence"/>
</dbReference>
<dbReference type="AlphaFoldDB" id="A0A4V3BTI2"/>
<protein>
    <submittedName>
        <fullName evidence="2">Putative AbiEi antitoxin of type IV toxin-antitoxin system</fullName>
    </submittedName>
</protein>
<evidence type="ECO:0000259" key="1">
    <source>
        <dbReference type="Pfam" id="PF13338"/>
    </source>
</evidence>
<feature type="domain" description="AbiEi antitoxin N-terminal" evidence="1">
    <location>
        <begin position="11"/>
        <end position="54"/>
    </location>
</feature>
<dbReference type="EMBL" id="SNWD01000004">
    <property type="protein sequence ID" value="TDN83548.1"/>
    <property type="molecule type" value="Genomic_DNA"/>
</dbReference>
<comment type="caution">
    <text evidence="2">The sequence shown here is derived from an EMBL/GenBank/DDBJ whole genome shotgun (WGS) entry which is preliminary data.</text>
</comment>
<accession>A0A4V3BTI2</accession>
<dbReference type="InterPro" id="IPR025159">
    <property type="entry name" value="AbiEi_N"/>
</dbReference>
<reference evidence="2 3" key="1">
    <citation type="submission" date="2019-03" db="EMBL/GenBank/DDBJ databases">
        <title>Genomic Encyclopedia of Type Strains, Phase IV (KMG-IV): sequencing the most valuable type-strain genomes for metagenomic binning, comparative biology and taxonomic classification.</title>
        <authorList>
            <person name="Goeker M."/>
        </authorList>
    </citation>
    <scope>NUCLEOTIDE SEQUENCE [LARGE SCALE GENOMIC DNA]</scope>
    <source>
        <strain evidence="2 3">DSM 25059</strain>
    </source>
</reference>
<evidence type="ECO:0000313" key="2">
    <source>
        <dbReference type="EMBL" id="TDN83548.1"/>
    </source>
</evidence>
<keyword evidence="3" id="KW-1185">Reference proteome</keyword>
<gene>
    <name evidence="2" type="ORF">EV664_10431</name>
</gene>